<feature type="transmembrane region" description="Helical" evidence="8">
    <location>
        <begin position="124"/>
        <end position="142"/>
    </location>
</feature>
<evidence type="ECO:0000256" key="3">
    <source>
        <dbReference type="ARBA" id="ARBA00022448"/>
    </source>
</evidence>
<gene>
    <name evidence="9" type="ORF">I7412_28800</name>
</gene>
<feature type="transmembrane region" description="Helical" evidence="8">
    <location>
        <begin position="154"/>
        <end position="174"/>
    </location>
</feature>
<evidence type="ECO:0000256" key="5">
    <source>
        <dbReference type="ARBA" id="ARBA00022692"/>
    </source>
</evidence>
<dbReference type="PANTHER" id="PTHR30472:SF1">
    <property type="entry name" value="FE(3+) DICITRATE TRANSPORT SYSTEM PERMEASE PROTEIN FECC-RELATED"/>
    <property type="match status" value="1"/>
</dbReference>
<dbReference type="CDD" id="cd06550">
    <property type="entry name" value="TM_ABC_iron-siderophores_like"/>
    <property type="match status" value="1"/>
</dbReference>
<dbReference type="RefSeq" id="WP_203031825.1">
    <property type="nucleotide sequence ID" value="NZ_JAEACQ010000259.1"/>
</dbReference>
<keyword evidence="7 8" id="KW-0472">Membrane</keyword>
<keyword evidence="3" id="KW-0813">Transport</keyword>
<feature type="transmembrane region" description="Helical" evidence="8">
    <location>
        <begin position="238"/>
        <end position="264"/>
    </location>
</feature>
<name>A0A937RPM9_9ACTN</name>
<accession>A0A937RPM9</accession>
<evidence type="ECO:0000313" key="10">
    <source>
        <dbReference type="Proteomes" id="UP000604475"/>
    </source>
</evidence>
<feature type="transmembrane region" description="Helical" evidence="8">
    <location>
        <begin position="98"/>
        <end position="118"/>
    </location>
</feature>
<feature type="transmembrane region" description="Helical" evidence="8">
    <location>
        <begin position="284"/>
        <end position="302"/>
    </location>
</feature>
<dbReference type="FunFam" id="1.10.3470.10:FF:000001">
    <property type="entry name" value="Vitamin B12 ABC transporter permease BtuC"/>
    <property type="match status" value="1"/>
</dbReference>
<keyword evidence="6 8" id="KW-1133">Transmembrane helix</keyword>
<organism evidence="9 10">
    <name type="scientific">Frankia nepalensis</name>
    <dbReference type="NCBI Taxonomy" id="1836974"/>
    <lineage>
        <taxon>Bacteria</taxon>
        <taxon>Bacillati</taxon>
        <taxon>Actinomycetota</taxon>
        <taxon>Actinomycetes</taxon>
        <taxon>Frankiales</taxon>
        <taxon>Frankiaceae</taxon>
        <taxon>Frankia</taxon>
    </lineage>
</organism>
<feature type="transmembrane region" description="Helical" evidence="8">
    <location>
        <begin position="314"/>
        <end position="333"/>
    </location>
</feature>
<dbReference type="SUPFAM" id="SSF81345">
    <property type="entry name" value="ABC transporter involved in vitamin B12 uptake, BtuC"/>
    <property type="match status" value="1"/>
</dbReference>
<sequence>MALPSAPRPAPSPSRAVAGSLVLLLLAVSFLSIALGARHVGLDVVFDVLRNQGTGDAEHQVVENRIPRLVAGLLVGAALGLAGTIMQAVARNPLADPGLFGVNAGAAFAVVCAIKIGITAALGYVWFAMAGAAAVAVLVYVIGSFGGGATPVKVALAGAAMHAALTALTTAVLLTDTTTFDQYRFWSVGSLAGRQWDLIGRLAPFLVVGIVVALGSGWILNTLALGDEVARGLGQRVGLARGAAAATAVVLCAAATSLVGPLWFVGLVAPHVARIITGPDQRWILAYSAVVAAILLVGADVVGRLIARPGEVQVGVVMALVGAPVLVLLVRRARVAQP</sequence>
<dbReference type="PANTHER" id="PTHR30472">
    <property type="entry name" value="FERRIC ENTEROBACTIN TRANSPORT SYSTEM PERMEASE PROTEIN"/>
    <property type="match status" value="1"/>
</dbReference>
<feature type="transmembrane region" description="Helical" evidence="8">
    <location>
        <begin position="202"/>
        <end position="226"/>
    </location>
</feature>
<feature type="transmembrane region" description="Helical" evidence="8">
    <location>
        <begin position="66"/>
        <end position="86"/>
    </location>
</feature>
<evidence type="ECO:0000256" key="4">
    <source>
        <dbReference type="ARBA" id="ARBA00022475"/>
    </source>
</evidence>
<keyword evidence="10" id="KW-1185">Reference proteome</keyword>
<dbReference type="EMBL" id="JAEACQ010000259">
    <property type="protein sequence ID" value="MBL7631089.1"/>
    <property type="molecule type" value="Genomic_DNA"/>
</dbReference>
<proteinExistence type="inferred from homology"/>
<reference evidence="9" key="1">
    <citation type="submission" date="2020-12" db="EMBL/GenBank/DDBJ databases">
        <title>Genomic characterization of non-nitrogen-fixing Frankia strains.</title>
        <authorList>
            <person name="Carlos-Shanley C."/>
            <person name="Guerra T."/>
            <person name="Hahn D."/>
        </authorList>
    </citation>
    <scope>NUCLEOTIDE SEQUENCE</scope>
    <source>
        <strain evidence="9">CN6</strain>
    </source>
</reference>
<dbReference type="GO" id="GO:0005886">
    <property type="term" value="C:plasma membrane"/>
    <property type="evidence" value="ECO:0007669"/>
    <property type="project" value="UniProtKB-SubCell"/>
</dbReference>
<protein>
    <submittedName>
        <fullName evidence="9">Iron ABC transporter permease</fullName>
    </submittedName>
</protein>
<dbReference type="Proteomes" id="UP000604475">
    <property type="component" value="Unassembled WGS sequence"/>
</dbReference>
<evidence type="ECO:0000256" key="2">
    <source>
        <dbReference type="ARBA" id="ARBA00007935"/>
    </source>
</evidence>
<evidence type="ECO:0000256" key="6">
    <source>
        <dbReference type="ARBA" id="ARBA00022989"/>
    </source>
</evidence>
<keyword evidence="5 8" id="KW-0812">Transmembrane</keyword>
<dbReference type="GO" id="GO:0033214">
    <property type="term" value="P:siderophore-iron import into cell"/>
    <property type="evidence" value="ECO:0007669"/>
    <property type="project" value="TreeGrafter"/>
</dbReference>
<evidence type="ECO:0000313" key="9">
    <source>
        <dbReference type="EMBL" id="MBL7631089.1"/>
    </source>
</evidence>
<evidence type="ECO:0000256" key="1">
    <source>
        <dbReference type="ARBA" id="ARBA00004651"/>
    </source>
</evidence>
<keyword evidence="4" id="KW-1003">Cell membrane</keyword>
<dbReference type="AlphaFoldDB" id="A0A937RPM9"/>
<comment type="similarity">
    <text evidence="2">Belongs to the binding-protein-dependent transport system permease family. FecCD subfamily.</text>
</comment>
<dbReference type="GO" id="GO:0022857">
    <property type="term" value="F:transmembrane transporter activity"/>
    <property type="evidence" value="ECO:0007669"/>
    <property type="project" value="InterPro"/>
</dbReference>
<evidence type="ECO:0000256" key="7">
    <source>
        <dbReference type="ARBA" id="ARBA00023136"/>
    </source>
</evidence>
<dbReference type="Gene3D" id="1.10.3470.10">
    <property type="entry name" value="ABC transporter involved in vitamin B12 uptake, BtuC"/>
    <property type="match status" value="1"/>
</dbReference>
<comment type="subcellular location">
    <subcellularLocation>
        <location evidence="1">Cell membrane</location>
        <topology evidence="1">Multi-pass membrane protein</topology>
    </subcellularLocation>
</comment>
<dbReference type="InterPro" id="IPR000522">
    <property type="entry name" value="ABC_transptr_permease_BtuC"/>
</dbReference>
<comment type="caution">
    <text evidence="9">The sequence shown here is derived from an EMBL/GenBank/DDBJ whole genome shotgun (WGS) entry which is preliminary data.</text>
</comment>
<evidence type="ECO:0000256" key="8">
    <source>
        <dbReference type="SAM" id="Phobius"/>
    </source>
</evidence>
<dbReference type="InterPro" id="IPR037294">
    <property type="entry name" value="ABC_BtuC-like"/>
</dbReference>
<dbReference type="Pfam" id="PF01032">
    <property type="entry name" value="FecCD"/>
    <property type="match status" value="1"/>
</dbReference>